<evidence type="ECO:0000313" key="2">
    <source>
        <dbReference type="EMBL" id="UGS33828.1"/>
    </source>
</evidence>
<dbReference type="InterPro" id="IPR037401">
    <property type="entry name" value="SnoaL-like"/>
</dbReference>
<feature type="domain" description="SnoaL-like" evidence="1">
    <location>
        <begin position="9"/>
        <end position="118"/>
    </location>
</feature>
<keyword evidence="3" id="KW-1185">Reference proteome</keyword>
<dbReference type="Gene3D" id="3.10.450.50">
    <property type="match status" value="1"/>
</dbReference>
<evidence type="ECO:0000259" key="1">
    <source>
        <dbReference type="Pfam" id="PF12680"/>
    </source>
</evidence>
<dbReference type="PANTHER" id="PTHR41252">
    <property type="entry name" value="BLR2505 PROTEIN"/>
    <property type="match status" value="1"/>
</dbReference>
<name>A0A9E6XS94_9ACTN</name>
<dbReference type="Proteomes" id="UP001162834">
    <property type="component" value="Chromosome"/>
</dbReference>
<proteinExistence type="predicted"/>
<protein>
    <recommendedName>
        <fullName evidence="1">SnoaL-like domain-containing protein</fullName>
    </recommendedName>
</protein>
<evidence type="ECO:0000313" key="3">
    <source>
        <dbReference type="Proteomes" id="UP001162834"/>
    </source>
</evidence>
<dbReference type="KEGG" id="sbae:DSM104329_00193"/>
<gene>
    <name evidence="2" type="ORF">DSM104329_00193</name>
</gene>
<dbReference type="InterPro" id="IPR032710">
    <property type="entry name" value="NTF2-like_dom_sf"/>
</dbReference>
<dbReference type="RefSeq" id="WP_259313520.1">
    <property type="nucleotide sequence ID" value="NZ_CP087164.1"/>
</dbReference>
<dbReference type="EMBL" id="CP087164">
    <property type="protein sequence ID" value="UGS33828.1"/>
    <property type="molecule type" value="Genomic_DNA"/>
</dbReference>
<dbReference type="SUPFAM" id="SSF54427">
    <property type="entry name" value="NTF2-like"/>
    <property type="match status" value="1"/>
</dbReference>
<dbReference type="PANTHER" id="PTHR41252:SF1">
    <property type="entry name" value="BLR2505 PROTEIN"/>
    <property type="match status" value="1"/>
</dbReference>
<dbReference type="Pfam" id="PF12680">
    <property type="entry name" value="SnoaL_2"/>
    <property type="match status" value="1"/>
</dbReference>
<reference evidence="2" key="1">
    <citation type="journal article" date="2022" name="Int. J. Syst. Evol. Microbiol.">
        <title>Pseudomonas aegrilactucae sp. nov. and Pseudomonas morbosilactucae sp. nov., pathogens causing bacterial rot of lettuce in Japan.</title>
        <authorList>
            <person name="Sawada H."/>
            <person name="Fujikawa T."/>
            <person name="Satou M."/>
        </authorList>
    </citation>
    <scope>NUCLEOTIDE SEQUENCE</scope>
    <source>
        <strain evidence="2">0166_1</strain>
    </source>
</reference>
<organism evidence="2 3">
    <name type="scientific">Capillimicrobium parvum</name>
    <dbReference type="NCBI Taxonomy" id="2884022"/>
    <lineage>
        <taxon>Bacteria</taxon>
        <taxon>Bacillati</taxon>
        <taxon>Actinomycetota</taxon>
        <taxon>Thermoleophilia</taxon>
        <taxon>Solirubrobacterales</taxon>
        <taxon>Capillimicrobiaceae</taxon>
        <taxon>Capillimicrobium</taxon>
    </lineage>
</organism>
<sequence>MTQSDVDLVRELYSAFNAGNLTRVRELMHEDIEWVEPAGYFVPEGAGTTRGIDEVFAVFDRYPEYWASFAPTPEEFYDAGDGVVFVVGTQHGRTPGGHEVAGSFINLWRVENGRMTLHRSWSDTRTMAETLARG</sequence>
<accession>A0A9E6XS94</accession>
<dbReference type="AlphaFoldDB" id="A0A9E6XS94"/>